<dbReference type="Gramene" id="Kaladp0087s0017.1.v1.1">
    <property type="protein sequence ID" value="Kaladp0087s0017.1.v1.1"/>
    <property type="gene ID" value="Kaladp0087s0017.v1.1"/>
</dbReference>
<proteinExistence type="predicted"/>
<reference evidence="4" key="1">
    <citation type="submission" date="2021-01" db="UniProtKB">
        <authorList>
            <consortium name="EnsemblPlants"/>
        </authorList>
    </citation>
    <scope>IDENTIFICATION</scope>
</reference>
<dbReference type="PANTHER" id="PTHR31811">
    <property type="entry name" value="TRNA A64-2'-O-RIBOSYLPHOSPHATE TRANSFERASE"/>
    <property type="match status" value="1"/>
</dbReference>
<dbReference type="Gene3D" id="3.90.190.10">
    <property type="entry name" value="Protein tyrosine phosphatase superfamily"/>
    <property type="match status" value="1"/>
</dbReference>
<evidence type="ECO:0000313" key="4">
    <source>
        <dbReference type="EnsemblPlants" id="Kaladp0087s0017.1.v1.1"/>
    </source>
</evidence>
<dbReference type="Pfam" id="PF17184">
    <property type="entry name" value="Rit1_C"/>
    <property type="match status" value="1"/>
</dbReference>
<dbReference type="InterPro" id="IPR007306">
    <property type="entry name" value="Rit1"/>
</dbReference>
<evidence type="ECO:0000313" key="5">
    <source>
        <dbReference type="Proteomes" id="UP000594263"/>
    </source>
</evidence>
<feature type="domain" description="Rit1 N-terminal" evidence="3">
    <location>
        <begin position="20"/>
        <end position="298"/>
    </location>
</feature>
<evidence type="ECO:0000259" key="3">
    <source>
        <dbReference type="Pfam" id="PF17184"/>
    </source>
</evidence>
<organism evidence="4 5">
    <name type="scientific">Kalanchoe fedtschenkoi</name>
    <name type="common">Lavender scallops</name>
    <name type="synonym">South American air plant</name>
    <dbReference type="NCBI Taxonomy" id="63787"/>
    <lineage>
        <taxon>Eukaryota</taxon>
        <taxon>Viridiplantae</taxon>
        <taxon>Streptophyta</taxon>
        <taxon>Embryophyta</taxon>
        <taxon>Tracheophyta</taxon>
        <taxon>Spermatophyta</taxon>
        <taxon>Magnoliopsida</taxon>
        <taxon>eudicotyledons</taxon>
        <taxon>Gunneridae</taxon>
        <taxon>Pentapetalae</taxon>
        <taxon>Saxifragales</taxon>
        <taxon>Crassulaceae</taxon>
        <taxon>Kalanchoe</taxon>
    </lineage>
</organism>
<dbReference type="GO" id="GO:0019988">
    <property type="term" value="P:charged-tRNA amino acid modification"/>
    <property type="evidence" value="ECO:0007669"/>
    <property type="project" value="InterPro"/>
</dbReference>
<dbReference type="EnsemblPlants" id="Kaladp0087s0017.1.v1.1">
    <property type="protein sequence ID" value="Kaladp0087s0017.1.v1.1"/>
    <property type="gene ID" value="Kaladp0087s0017.v1.1"/>
</dbReference>
<dbReference type="OMA" id="SHIEGWI"/>
<protein>
    <recommendedName>
        <fullName evidence="6">Initiator tRNA phosphoribosyl transferase family protein</fullName>
    </recommendedName>
</protein>
<dbReference type="AlphaFoldDB" id="A0A7N0UTN3"/>
<dbReference type="Proteomes" id="UP000594263">
    <property type="component" value="Unplaced"/>
</dbReference>
<dbReference type="PIRSF" id="PIRSF007747">
    <property type="entry name" value="Ribosyl_Ptfrase"/>
    <property type="match status" value="1"/>
</dbReference>
<dbReference type="SUPFAM" id="SSF52799">
    <property type="entry name" value="(Phosphotyrosine protein) phosphatases II"/>
    <property type="match status" value="1"/>
</dbReference>
<accession>A0A7N0UTN3</accession>
<keyword evidence="5" id="KW-1185">Reference proteome</keyword>
<feature type="region of interest" description="Disordered" evidence="1">
    <location>
        <begin position="509"/>
        <end position="531"/>
    </location>
</feature>
<evidence type="ECO:0008006" key="6">
    <source>
        <dbReference type="Google" id="ProtNLM"/>
    </source>
</evidence>
<feature type="domain" description="Rit1 DUSP-like" evidence="2">
    <location>
        <begin position="391"/>
        <end position="500"/>
    </location>
</feature>
<evidence type="ECO:0000256" key="1">
    <source>
        <dbReference type="SAM" id="MobiDB-lite"/>
    </source>
</evidence>
<feature type="compositionally biased region" description="Polar residues" evidence="1">
    <location>
        <begin position="522"/>
        <end position="531"/>
    </location>
</feature>
<dbReference type="PANTHER" id="PTHR31811:SF0">
    <property type="entry name" value="TRNA A64-2'-O-RIBOSYLPHOSPHATE TRANSFERASE"/>
    <property type="match status" value="1"/>
</dbReference>
<dbReference type="GO" id="GO:0043399">
    <property type="term" value="F:tRNA adenosine(64)-2'-O-ribosylphosphate transferase activity"/>
    <property type="evidence" value="ECO:0007669"/>
    <property type="project" value="InterPro"/>
</dbReference>
<evidence type="ECO:0000259" key="2">
    <source>
        <dbReference type="Pfam" id="PF04179"/>
    </source>
</evidence>
<name>A0A7N0UTN3_KALFE</name>
<dbReference type="InterPro" id="IPR029021">
    <property type="entry name" value="Prot-tyrosine_phosphatase-like"/>
</dbReference>
<dbReference type="InterPro" id="IPR033449">
    <property type="entry name" value="Rit1_N"/>
</dbReference>
<dbReference type="GO" id="GO:0005737">
    <property type="term" value="C:cytoplasm"/>
    <property type="evidence" value="ECO:0007669"/>
    <property type="project" value="TreeGrafter"/>
</dbReference>
<dbReference type="Pfam" id="PF04179">
    <property type="entry name" value="Init_tRNA_PT"/>
    <property type="match status" value="1"/>
</dbReference>
<sequence>MEEEETNRKQQSIYRLARNIKRKDNSLYNALRSIYEDSVFVGEISQLWPQLPLLANLRCGFWYSSNFHSTCYFKSTDGHNNNWSFNTSRLNLHIALLAAQKGGCIIVDSTRKGKRFPDSMSKTIPIWSCVLNRSIVNHFNKMSAGISSLENKVACDWDCSLHLPLWVSRTERASIEDRLEGWTHQLEASGADIESLAVSLKKPLRPLWVSQSTVIWLNEVPEHDSWDFTPVILVNASSSIANVQRRTTSEHSWNYIAGAGDDEESWARALTPGLFWKHAYDLVNAGPDVCNQKVAEIIERDRVRRAQRGQNAPQISIKPARILETTSDLSNTSAPLYPDSEGMMHVNNDSSVSWISDTNLAVCAAEYATMADVECILNCGVESISNCQRIYIHLPITNSKMDRFSFLNNLPCALQFAKSNLNKGRRLLICCNDGEDISVCVCLAILISLFDDRGFFDDGDFFLNFNLTKLELRKRLVVVCKYVLNARPSRGNLRQVFMHLTSGKAAQQSQNLDDSLPPHSCMHSNPTVAVT</sequence>
<dbReference type="InterPro" id="IPR033421">
    <property type="entry name" value="Rit1_DUSP-like"/>
</dbReference>